<dbReference type="GO" id="GO:0007062">
    <property type="term" value="P:sister chromatid cohesion"/>
    <property type="evidence" value="ECO:0007669"/>
    <property type="project" value="InterPro"/>
</dbReference>
<dbReference type="InterPro" id="IPR010935">
    <property type="entry name" value="SMC_hinge"/>
</dbReference>
<evidence type="ECO:0000256" key="5">
    <source>
        <dbReference type="ARBA" id="ARBA00023125"/>
    </source>
</evidence>
<dbReference type="GO" id="GO:0006260">
    <property type="term" value="P:DNA replication"/>
    <property type="evidence" value="ECO:0007669"/>
    <property type="project" value="UniProtKB-UniRule"/>
</dbReference>
<dbReference type="Gene3D" id="3.40.50.300">
    <property type="entry name" value="P-loop containing nucleotide triphosphate hydrolases"/>
    <property type="match status" value="2"/>
</dbReference>
<evidence type="ECO:0000313" key="8">
    <source>
        <dbReference type="EMBL" id="HHO73084.1"/>
    </source>
</evidence>
<dbReference type="NCBIfam" id="TIGR02169">
    <property type="entry name" value="SMC_prok_A"/>
    <property type="match status" value="1"/>
</dbReference>
<dbReference type="GO" id="GO:0005737">
    <property type="term" value="C:cytoplasm"/>
    <property type="evidence" value="ECO:0007669"/>
    <property type="project" value="UniProtKB-SubCell"/>
</dbReference>
<dbReference type="EMBL" id="DSAC01000005">
    <property type="protein sequence ID" value="HHO73084.1"/>
    <property type="molecule type" value="Genomic_DNA"/>
</dbReference>
<feature type="coiled-coil region" evidence="6">
    <location>
        <begin position="181"/>
        <end position="499"/>
    </location>
</feature>
<comment type="subunit">
    <text evidence="6">Homodimer.</text>
</comment>
<comment type="caution">
    <text evidence="8">The sequence shown here is derived from an EMBL/GenBank/DDBJ whole genome shotgun (WGS) entry which is preliminary data.</text>
</comment>
<dbReference type="SMART" id="SM00968">
    <property type="entry name" value="SMC_hinge"/>
    <property type="match status" value="1"/>
</dbReference>
<dbReference type="PANTHER" id="PTHR43977">
    <property type="entry name" value="STRUCTURAL MAINTENANCE OF CHROMOSOMES PROTEIN 3"/>
    <property type="match status" value="1"/>
</dbReference>
<dbReference type="GO" id="GO:0007059">
    <property type="term" value="P:chromosome segregation"/>
    <property type="evidence" value="ECO:0007669"/>
    <property type="project" value="UniProtKB-UniRule"/>
</dbReference>
<evidence type="ECO:0000256" key="6">
    <source>
        <dbReference type="HAMAP-Rule" id="MF_01894"/>
    </source>
</evidence>
<comment type="domain">
    <text evidence="6">Contains large globular domains required for ATP hydrolysis at each terminus and a third globular domain forming a flexible hinge near the middle of the molecule. These domains are separated by coiled-coil structures.</text>
</comment>
<evidence type="ECO:0000256" key="4">
    <source>
        <dbReference type="ARBA" id="ARBA00023054"/>
    </source>
</evidence>
<dbReference type="InterPro" id="IPR036277">
    <property type="entry name" value="SMC_hinge_sf"/>
</dbReference>
<dbReference type="Pfam" id="PF02463">
    <property type="entry name" value="SMC_N"/>
    <property type="match status" value="1"/>
</dbReference>
<evidence type="ECO:0000256" key="2">
    <source>
        <dbReference type="ARBA" id="ARBA00022741"/>
    </source>
</evidence>
<dbReference type="Gene3D" id="1.10.287.1490">
    <property type="match status" value="1"/>
</dbReference>
<dbReference type="InterPro" id="IPR024704">
    <property type="entry name" value="SMC"/>
</dbReference>
<dbReference type="InterPro" id="IPR003395">
    <property type="entry name" value="RecF/RecN/SMC_N"/>
</dbReference>
<dbReference type="SUPFAM" id="SSF57997">
    <property type="entry name" value="Tropomyosin"/>
    <property type="match status" value="1"/>
</dbReference>
<dbReference type="SUPFAM" id="SSF52540">
    <property type="entry name" value="P-loop containing nucleoside triphosphate hydrolases"/>
    <property type="match status" value="2"/>
</dbReference>
<dbReference type="AlphaFoldDB" id="A0A7C5SWX7"/>
<dbReference type="HAMAP" id="MF_01894">
    <property type="entry name" value="Smc_prok"/>
    <property type="match status" value="1"/>
</dbReference>
<name>A0A7C5SWX7_9AQUI</name>
<proteinExistence type="inferred from homology"/>
<dbReference type="PIRSF" id="PIRSF005719">
    <property type="entry name" value="SMC"/>
    <property type="match status" value="1"/>
</dbReference>
<dbReference type="Gene3D" id="3.30.70.1620">
    <property type="match status" value="1"/>
</dbReference>
<evidence type="ECO:0000256" key="1">
    <source>
        <dbReference type="ARBA" id="ARBA00022490"/>
    </source>
</evidence>
<keyword evidence="1 6" id="KW-0963">Cytoplasm</keyword>
<dbReference type="InterPro" id="IPR027417">
    <property type="entry name" value="P-loop_NTPase"/>
</dbReference>
<dbReference type="NCBIfam" id="TIGR02168">
    <property type="entry name" value="SMC_prok_B"/>
    <property type="match status" value="1"/>
</dbReference>
<gene>
    <name evidence="6 8" type="primary">smc</name>
    <name evidence="8" type="ORF">ENN04_00360</name>
</gene>
<evidence type="ECO:0000256" key="3">
    <source>
        <dbReference type="ARBA" id="ARBA00022840"/>
    </source>
</evidence>
<feature type="domain" description="SMC hinge" evidence="7">
    <location>
        <begin position="507"/>
        <end position="624"/>
    </location>
</feature>
<accession>A0A7C5SWX7</accession>
<keyword evidence="3 6" id="KW-0067">ATP-binding</keyword>
<comment type="similarity">
    <text evidence="6">Belongs to the SMC family.</text>
</comment>
<dbReference type="GO" id="GO:0030261">
    <property type="term" value="P:chromosome condensation"/>
    <property type="evidence" value="ECO:0007669"/>
    <property type="project" value="InterPro"/>
</dbReference>
<dbReference type="Gene3D" id="1.20.1060.20">
    <property type="match status" value="1"/>
</dbReference>
<dbReference type="SUPFAM" id="SSF75553">
    <property type="entry name" value="Smc hinge domain"/>
    <property type="match status" value="1"/>
</dbReference>
<dbReference type="GO" id="GO:0003677">
    <property type="term" value="F:DNA binding"/>
    <property type="evidence" value="ECO:0007669"/>
    <property type="project" value="UniProtKB-UniRule"/>
</dbReference>
<dbReference type="InterPro" id="IPR011890">
    <property type="entry name" value="SMC_prok"/>
</dbReference>
<feature type="coiled-coil region" evidence="6">
    <location>
        <begin position="657"/>
        <end position="1002"/>
    </location>
</feature>
<protein>
    <recommendedName>
        <fullName evidence="6">Chromosome partition protein Smc</fullName>
    </recommendedName>
</protein>
<evidence type="ECO:0000259" key="7">
    <source>
        <dbReference type="SMART" id="SM00968"/>
    </source>
</evidence>
<keyword evidence="4 6" id="KW-0175">Coiled coil</keyword>
<sequence length="1154" mass="134788">MKGYIEKLVIEGFKSYGRQRIEIPLGEGFIAVVGPNGAGKSNIGDAISFALGIATSKALRAKNLSYLIFSKDGERADYAYVEVHFKNFGAFPVSEEDVVVSRKVYRDGRSVFRINGRVVKEKELSDFLSKAGIYENGYNVVLQGDIIRFLKMTPIERRKLIEEVAGIGEYEERKQKALVQLGEVELKHRELRLLIDEMEVQMEKLAKEVERIKLYRDLSQRKRDLEVKLFSKELLKVLEEKTSTEQRLMGLEEELRQLKAQAQKLQEEASAIEKELSSLRTAILPFKEKTGRLSERLDLIQKETEDKYKEIERLQEEVENARKRIAHLERDLEVLSQEEEELKEVIRQKEEEVQRLQVEFDAINQELKEKEREMQSAFEEMHQTEEKMRALSKTIEEKKKEASTLELKIKELELKEDRVREELKNLEEELEKIKGSLGEDVLSKENYQKMMREEEFAQKRLRAKLEEVENQLRKLRAEREDILQELAVLREKLRSAEQDYLPFEDIEGVYGRVADLIKVKDYEYLKAIEAAGGQRLSFVVVEDEEVAKRCIQRLKEIKGGRMSFIPLNRIKEQPLPPFPRTRGAVVIDYAVNLVEYDKKFEKAIRFVFGDTLVVENFDSAKALGIGNYRMVSLDGELFEKTGVISGGHWESRASLGKSFYEEKTRQLEEVLERLKESISEKEALVKSLRDELVEKEGVVKILERRLKELEQKHKEGFERINSLEQRLQKGKEYLKTLAEEKEKAQKRKRELEEELSYQEEKLENLRFRYSSLLKIAKESGLEALREKAERHRKFLERKKEELFSLKLKEQEIAQQKQNLLQEINQRKARVEDLTQNIENAQKRIIELSQEKERVEEELKDINLRAYELYKKVDQLENQLREITSLLGQKRMSIDLKTEERIEIERELSKLTDRQAQLLEKLKELGQEEPLSLVPESYTKLKDELSKVEREINLLGNINFKAEEDYQELKNRHAEYVERDKKLLEERKAIRELLEEIESKKLKAFLKAYEQINKSFSKIFARLSPGGKAFMQLEKEDEPFEGGINLVVKPRGKEVQYLEAISGGEKTLGALSLIFALQDYKPSIFYYFDEVDAHLDEANARMVGELIKERSQTAQFIVVTLREVLASFADKLIGVSSRGGISKVFPLKNLTHSLY</sequence>
<dbReference type="GO" id="GO:0005694">
    <property type="term" value="C:chromosome"/>
    <property type="evidence" value="ECO:0007669"/>
    <property type="project" value="InterPro"/>
</dbReference>
<comment type="subcellular location">
    <subcellularLocation>
        <location evidence="6">Cytoplasm</location>
    </subcellularLocation>
</comment>
<keyword evidence="5 6" id="KW-0238">DNA-binding</keyword>
<dbReference type="GO" id="GO:0016887">
    <property type="term" value="F:ATP hydrolysis activity"/>
    <property type="evidence" value="ECO:0007669"/>
    <property type="project" value="InterPro"/>
</dbReference>
<feature type="binding site" evidence="6">
    <location>
        <begin position="35"/>
        <end position="42"/>
    </location>
    <ligand>
        <name>ATP</name>
        <dbReference type="ChEBI" id="CHEBI:30616"/>
    </ligand>
</feature>
<dbReference type="GO" id="GO:0005524">
    <property type="term" value="F:ATP binding"/>
    <property type="evidence" value="ECO:0007669"/>
    <property type="project" value="UniProtKB-UniRule"/>
</dbReference>
<organism evidence="8">
    <name type="scientific">Thermocrinis ruber</name>
    <dbReference type="NCBI Taxonomy" id="75906"/>
    <lineage>
        <taxon>Bacteria</taxon>
        <taxon>Pseudomonadati</taxon>
        <taxon>Aquificota</taxon>
        <taxon>Aquificia</taxon>
        <taxon>Aquificales</taxon>
        <taxon>Aquificaceae</taxon>
        <taxon>Thermocrinis</taxon>
    </lineage>
</organism>
<comment type="function">
    <text evidence="6">Required for chromosome condensation and partitioning.</text>
</comment>
<keyword evidence="2 6" id="KW-0547">Nucleotide-binding</keyword>
<reference evidence="8" key="1">
    <citation type="journal article" date="2020" name="mSystems">
        <title>Genome- and Community-Level Interaction Insights into Carbon Utilization and Element Cycling Functions of Hydrothermarchaeota in Hydrothermal Sediment.</title>
        <authorList>
            <person name="Zhou Z."/>
            <person name="Liu Y."/>
            <person name="Xu W."/>
            <person name="Pan J."/>
            <person name="Luo Z.H."/>
            <person name="Li M."/>
        </authorList>
    </citation>
    <scope>NUCLEOTIDE SEQUENCE [LARGE SCALE GENOMIC DNA]</scope>
    <source>
        <strain evidence="8">SpSt-114</strain>
    </source>
</reference>
<dbReference type="Pfam" id="PF06470">
    <property type="entry name" value="SMC_hinge"/>
    <property type="match status" value="1"/>
</dbReference>